<keyword evidence="2" id="KW-1133">Transmembrane helix</keyword>
<evidence type="ECO:0000256" key="1">
    <source>
        <dbReference type="SAM" id="MobiDB-lite"/>
    </source>
</evidence>
<keyword evidence="2" id="KW-0472">Membrane</keyword>
<gene>
    <name evidence="3" type="ORF">P3X46_018232</name>
</gene>
<organism evidence="3 4">
    <name type="scientific">Hevea brasiliensis</name>
    <name type="common">Para rubber tree</name>
    <name type="synonym">Siphonia brasiliensis</name>
    <dbReference type="NCBI Taxonomy" id="3981"/>
    <lineage>
        <taxon>Eukaryota</taxon>
        <taxon>Viridiplantae</taxon>
        <taxon>Streptophyta</taxon>
        <taxon>Embryophyta</taxon>
        <taxon>Tracheophyta</taxon>
        <taxon>Spermatophyta</taxon>
        <taxon>Magnoliopsida</taxon>
        <taxon>eudicotyledons</taxon>
        <taxon>Gunneridae</taxon>
        <taxon>Pentapetalae</taxon>
        <taxon>rosids</taxon>
        <taxon>fabids</taxon>
        <taxon>Malpighiales</taxon>
        <taxon>Euphorbiaceae</taxon>
        <taxon>Crotonoideae</taxon>
        <taxon>Micrandreae</taxon>
        <taxon>Hevea</taxon>
    </lineage>
</organism>
<dbReference type="InterPro" id="IPR002816">
    <property type="entry name" value="TraB/PrgY/GumN_fam"/>
</dbReference>
<evidence type="ECO:0000256" key="2">
    <source>
        <dbReference type="SAM" id="Phobius"/>
    </source>
</evidence>
<evidence type="ECO:0008006" key="5">
    <source>
        <dbReference type="Google" id="ProtNLM"/>
    </source>
</evidence>
<proteinExistence type="predicted"/>
<feature type="region of interest" description="Disordered" evidence="1">
    <location>
        <begin position="59"/>
        <end position="85"/>
    </location>
</feature>
<dbReference type="CDD" id="cd14726">
    <property type="entry name" value="TraB_PrgY-like"/>
    <property type="match status" value="1"/>
</dbReference>
<dbReference type="Pfam" id="PF01963">
    <property type="entry name" value="TraB_PrgY_gumN"/>
    <property type="match status" value="1"/>
</dbReference>
<dbReference type="PANTHER" id="PTHR21530:SF7">
    <property type="entry name" value="TRAB DOMAIN-CONTAINING PROTEIN"/>
    <property type="match status" value="1"/>
</dbReference>
<sequence length="415" mass="45898">MNCSTRLITQLNSPESHRFFSATIKFLPLRSPRNFTFTPHIIFSTPKFSKIASFATKASNLPGPNRNAPAMDPNAPESADPPPAAEDFVHIENPNPNVEALSESIVDVADELRVDTGADAGSFSEPQRTELPEGLSRSVVVLNCESTAEGGSCDVYLVGTAHVSQESCKEVEAVIRFLKPQVVFLELCSSRVAVLTPQNLKVPTMGEMIEMWKKKHNLFGILYSWFLAKVANKLDVFPGSEFRVAFEEARSYGGKVILGDRPVQITLRRTWGKMPLWHKTKLLYSLLFQAFFLPSPEDLNKMLKEMDDVDMLTLVIQEMSKEFPTLMETLVHERDQYMSSTLLRAASEHTSVVAVVGKGHLQGIKKHWKQPVPMKDLLEMPSPKPAVSAVKVLTSLGVAAAGVAIISGIYLACKK</sequence>
<keyword evidence="4" id="KW-1185">Reference proteome</keyword>
<comment type="caution">
    <text evidence="3">The sequence shown here is derived from an EMBL/GenBank/DDBJ whole genome shotgun (WGS) entry which is preliminary data.</text>
</comment>
<name>A0ABQ9LQ52_HEVBR</name>
<evidence type="ECO:0000313" key="3">
    <source>
        <dbReference type="EMBL" id="KAJ9170099.1"/>
    </source>
</evidence>
<dbReference type="PANTHER" id="PTHR21530">
    <property type="entry name" value="PHEROMONE SHUTDOWN PROTEIN"/>
    <property type="match status" value="1"/>
</dbReference>
<protein>
    <recommendedName>
        <fullName evidence="5">TraB family protein</fullName>
    </recommendedName>
</protein>
<keyword evidence="2" id="KW-0812">Transmembrane</keyword>
<dbReference type="Proteomes" id="UP001174677">
    <property type="component" value="Chromosome 10"/>
</dbReference>
<dbReference type="EMBL" id="JARPOI010000010">
    <property type="protein sequence ID" value="KAJ9170099.1"/>
    <property type="molecule type" value="Genomic_DNA"/>
</dbReference>
<feature type="transmembrane region" description="Helical" evidence="2">
    <location>
        <begin position="392"/>
        <end position="413"/>
    </location>
</feature>
<dbReference type="InterPro" id="IPR046345">
    <property type="entry name" value="TraB_PrgY-like"/>
</dbReference>
<accession>A0ABQ9LQ52</accession>
<reference evidence="3 4" key="1">
    <citation type="journal article" date="2023" name="Plant Biotechnol. J.">
        <title>Chromosome-level wild Hevea brasiliensis genome provides new tools for genomic-assisted breeding and valuable loci to elevate rubber yield.</title>
        <authorList>
            <person name="Cheng H."/>
            <person name="Song X."/>
            <person name="Hu Y."/>
            <person name="Wu T."/>
            <person name="Yang Q."/>
            <person name="An Z."/>
            <person name="Feng S."/>
            <person name="Deng Z."/>
            <person name="Wu W."/>
            <person name="Zeng X."/>
            <person name="Tu M."/>
            <person name="Wang X."/>
            <person name="Huang H."/>
        </authorList>
    </citation>
    <scope>NUCLEOTIDE SEQUENCE [LARGE SCALE GENOMIC DNA]</scope>
    <source>
        <strain evidence="3">MT/VB/25A 57/8</strain>
    </source>
</reference>
<evidence type="ECO:0000313" key="4">
    <source>
        <dbReference type="Proteomes" id="UP001174677"/>
    </source>
</evidence>